<name>A0ABX5A7V9_RATRA</name>
<dbReference type="InterPro" id="IPR029760">
    <property type="entry name" value="GPX_CS"/>
</dbReference>
<evidence type="ECO:0000256" key="4">
    <source>
        <dbReference type="RuleBase" id="RU000499"/>
    </source>
</evidence>
<proteinExistence type="inferred from homology"/>
<dbReference type="GO" id="GO:0004601">
    <property type="term" value="F:peroxidase activity"/>
    <property type="evidence" value="ECO:0007669"/>
    <property type="project" value="UniProtKB-KW"/>
</dbReference>
<feature type="compositionally biased region" description="Pro residues" evidence="5">
    <location>
        <begin position="1"/>
        <end position="11"/>
    </location>
</feature>
<reference evidence="6 7" key="1">
    <citation type="submission" date="2018-02" db="EMBL/GenBank/DDBJ databases">
        <title>Bacteriophage NCPPB3778 and a type I-E CRISPR drive the evolution of the US Biological Select Agent, Rathayibacter toxicus.</title>
        <authorList>
            <person name="Davis E.W.II."/>
            <person name="Tabima J.F."/>
            <person name="Weisberg A.J."/>
            <person name="Lopes L.D."/>
            <person name="Wiseman M.S."/>
            <person name="Wiseman M.S."/>
            <person name="Pupko T."/>
            <person name="Belcher M.S."/>
            <person name="Sechler A.J."/>
            <person name="Tancos M.A."/>
            <person name="Schroeder B.K."/>
            <person name="Murray T.D."/>
            <person name="Luster D.G."/>
            <person name="Schneider W.L."/>
            <person name="Rogers E."/>
            <person name="Andreote F.D."/>
            <person name="Grunwald N.J."/>
            <person name="Putnam M.L."/>
            <person name="Chang J.H."/>
        </authorList>
    </citation>
    <scope>NUCLEOTIDE SEQUENCE [LARGE SCALE GENOMIC DNA]</scope>
    <source>
        <strain evidence="6 7">AY1D6</strain>
    </source>
</reference>
<evidence type="ECO:0000256" key="1">
    <source>
        <dbReference type="ARBA" id="ARBA00006926"/>
    </source>
</evidence>
<feature type="compositionally biased region" description="Polar residues" evidence="5">
    <location>
        <begin position="17"/>
        <end position="28"/>
    </location>
</feature>
<sequence length="207" mass="22944">MVRRYSPPPREPLTGRGNPQQRAPSTGRGSLGGGEYRRTITSKGVPVSDTIADIPLTTIDGSTSTLADYPPVRLIVNVASRCGLAPQYEKLEALQKSYGERGFTVLGFPSNQFLQELSDEDKIKEYCSTTWGVTFPMFEKVRVNGRSAHPLYAELTKTEDENGKAGRVKWNFEKFLITADGTVHRFRPTVEPDDPRIVELIEASLPA</sequence>
<dbReference type="SUPFAM" id="SSF52833">
    <property type="entry name" value="Thioredoxin-like"/>
    <property type="match status" value="1"/>
</dbReference>
<comment type="similarity">
    <text evidence="1 4">Belongs to the glutathione peroxidase family.</text>
</comment>
<keyword evidence="3 4" id="KW-0560">Oxidoreductase</keyword>
<feature type="region of interest" description="Disordered" evidence="5">
    <location>
        <begin position="1"/>
        <end position="38"/>
    </location>
</feature>
<dbReference type="InterPro" id="IPR000889">
    <property type="entry name" value="Glutathione_peroxidase"/>
</dbReference>
<dbReference type="InterPro" id="IPR036249">
    <property type="entry name" value="Thioredoxin-like_sf"/>
</dbReference>
<dbReference type="Gene3D" id="3.40.30.10">
    <property type="entry name" value="Glutaredoxin"/>
    <property type="match status" value="1"/>
</dbReference>
<evidence type="ECO:0000256" key="2">
    <source>
        <dbReference type="ARBA" id="ARBA00022559"/>
    </source>
</evidence>
<dbReference type="PROSITE" id="PS51355">
    <property type="entry name" value="GLUTATHIONE_PEROXID_3"/>
    <property type="match status" value="1"/>
</dbReference>
<comment type="caution">
    <text evidence="6">The sequence shown here is derived from an EMBL/GenBank/DDBJ whole genome shotgun (WGS) entry which is preliminary data.</text>
</comment>
<organism evidence="6 7">
    <name type="scientific">Rathayibacter rathayi</name>
    <name type="common">Corynebacterium rathayi</name>
    <dbReference type="NCBI Taxonomy" id="33887"/>
    <lineage>
        <taxon>Bacteria</taxon>
        <taxon>Bacillati</taxon>
        <taxon>Actinomycetota</taxon>
        <taxon>Actinomycetes</taxon>
        <taxon>Micrococcales</taxon>
        <taxon>Microbacteriaceae</taxon>
        <taxon>Rathayibacter</taxon>
    </lineage>
</organism>
<dbReference type="PROSITE" id="PS00763">
    <property type="entry name" value="GLUTATHIONE_PEROXID_2"/>
    <property type="match status" value="1"/>
</dbReference>
<dbReference type="PANTHER" id="PTHR11592">
    <property type="entry name" value="GLUTATHIONE PEROXIDASE"/>
    <property type="match status" value="1"/>
</dbReference>
<dbReference type="Proteomes" id="UP000239698">
    <property type="component" value="Unassembled WGS sequence"/>
</dbReference>
<evidence type="ECO:0000313" key="6">
    <source>
        <dbReference type="EMBL" id="PPH71094.1"/>
    </source>
</evidence>
<evidence type="ECO:0000313" key="7">
    <source>
        <dbReference type="Proteomes" id="UP000239698"/>
    </source>
</evidence>
<evidence type="ECO:0000256" key="3">
    <source>
        <dbReference type="ARBA" id="ARBA00023002"/>
    </source>
</evidence>
<dbReference type="PANTHER" id="PTHR11592:SF40">
    <property type="entry name" value="THIOREDOXIN_GLUTATHIONE PEROXIDASE BTUE"/>
    <property type="match status" value="1"/>
</dbReference>
<dbReference type="Pfam" id="PF00255">
    <property type="entry name" value="GSHPx"/>
    <property type="match status" value="1"/>
</dbReference>
<evidence type="ECO:0000256" key="5">
    <source>
        <dbReference type="SAM" id="MobiDB-lite"/>
    </source>
</evidence>
<gene>
    <name evidence="6" type="ORF">C5C40_15595</name>
</gene>
<protein>
    <recommendedName>
        <fullName evidence="4">Glutathione peroxidase</fullName>
    </recommendedName>
</protein>
<dbReference type="PRINTS" id="PR01011">
    <property type="entry name" value="GLUTPROXDASE"/>
</dbReference>
<keyword evidence="2 4" id="KW-0575">Peroxidase</keyword>
<dbReference type="CDD" id="cd00340">
    <property type="entry name" value="GSH_Peroxidase"/>
    <property type="match status" value="1"/>
</dbReference>
<accession>A0ABX5A7V9</accession>
<dbReference type="EMBL" id="PSVT01000065">
    <property type="protein sequence ID" value="PPH71094.1"/>
    <property type="molecule type" value="Genomic_DNA"/>
</dbReference>
<keyword evidence="7" id="KW-1185">Reference proteome</keyword>